<feature type="region of interest" description="Disordered" evidence="12">
    <location>
        <begin position="373"/>
        <end position="430"/>
    </location>
</feature>
<dbReference type="InterPro" id="IPR000223">
    <property type="entry name" value="Pept_S26A_signal_pept_1"/>
</dbReference>
<comment type="similarity">
    <text evidence="2">Belongs to the peptidase S26 family. IMP2 subfamily.</text>
</comment>
<protein>
    <recommendedName>
        <fullName evidence="11">Mitochondrial inner membrane protease subunit</fullName>
        <ecNumber evidence="11">3.4.21.-</ecNumber>
    </recommendedName>
</protein>
<dbReference type="EMBL" id="JAPDMQ010000045">
    <property type="protein sequence ID" value="KAK0538425.1"/>
    <property type="molecule type" value="Genomic_DNA"/>
</dbReference>
<feature type="compositionally biased region" description="Polar residues" evidence="12">
    <location>
        <begin position="285"/>
        <end position="295"/>
    </location>
</feature>
<feature type="active site" evidence="10">
    <location>
        <position position="148"/>
    </location>
</feature>
<evidence type="ECO:0000259" key="13">
    <source>
        <dbReference type="Pfam" id="PF10502"/>
    </source>
</evidence>
<keyword evidence="8 11" id="KW-0496">Mitochondrion</keyword>
<dbReference type="PRINTS" id="PR00727">
    <property type="entry name" value="LEADERPTASE"/>
</dbReference>
<evidence type="ECO:0000256" key="1">
    <source>
        <dbReference type="ARBA" id="ARBA00004434"/>
    </source>
</evidence>
<dbReference type="Proteomes" id="UP001176521">
    <property type="component" value="Unassembled WGS sequence"/>
</dbReference>
<dbReference type="Pfam" id="PF10502">
    <property type="entry name" value="Peptidase_S26"/>
    <property type="match status" value="1"/>
</dbReference>
<dbReference type="InterPro" id="IPR036286">
    <property type="entry name" value="LexA/Signal_pep-like_sf"/>
</dbReference>
<evidence type="ECO:0000256" key="8">
    <source>
        <dbReference type="ARBA" id="ARBA00023128"/>
    </source>
</evidence>
<keyword evidence="7" id="KW-1133">Transmembrane helix</keyword>
<dbReference type="GO" id="GO:0042720">
    <property type="term" value="C:mitochondrial inner membrane peptidase complex"/>
    <property type="evidence" value="ECO:0007669"/>
    <property type="project" value="InterPro"/>
</dbReference>
<dbReference type="AlphaFoldDB" id="A0AAN6GGQ1"/>
<dbReference type="PANTHER" id="PTHR46041">
    <property type="entry name" value="MITOCHONDRIAL INNER MEMBRANE PROTEASE SUBUNIT 2"/>
    <property type="match status" value="1"/>
</dbReference>
<feature type="region of interest" description="Disordered" evidence="12">
    <location>
        <begin position="331"/>
        <end position="361"/>
    </location>
</feature>
<evidence type="ECO:0000313" key="14">
    <source>
        <dbReference type="EMBL" id="KAK0538425.1"/>
    </source>
</evidence>
<evidence type="ECO:0000256" key="7">
    <source>
        <dbReference type="ARBA" id="ARBA00022989"/>
    </source>
</evidence>
<organism evidence="14 15">
    <name type="scientific">Tilletia horrida</name>
    <dbReference type="NCBI Taxonomy" id="155126"/>
    <lineage>
        <taxon>Eukaryota</taxon>
        <taxon>Fungi</taxon>
        <taxon>Dikarya</taxon>
        <taxon>Basidiomycota</taxon>
        <taxon>Ustilaginomycotina</taxon>
        <taxon>Exobasidiomycetes</taxon>
        <taxon>Tilletiales</taxon>
        <taxon>Tilletiaceae</taxon>
        <taxon>Tilletia</taxon>
    </lineage>
</organism>
<dbReference type="CDD" id="cd06530">
    <property type="entry name" value="S26_SPase_I"/>
    <property type="match status" value="1"/>
</dbReference>
<proteinExistence type="inferred from homology"/>
<feature type="compositionally biased region" description="Acidic residues" evidence="12">
    <location>
        <begin position="248"/>
        <end position="257"/>
    </location>
</feature>
<evidence type="ECO:0000313" key="15">
    <source>
        <dbReference type="Proteomes" id="UP001176521"/>
    </source>
</evidence>
<accession>A0AAN6GGQ1</accession>
<keyword evidence="9" id="KW-0472">Membrane</keyword>
<dbReference type="GO" id="GO:0006465">
    <property type="term" value="P:signal peptide processing"/>
    <property type="evidence" value="ECO:0007669"/>
    <property type="project" value="InterPro"/>
</dbReference>
<keyword evidence="6 11" id="KW-0378">Hydrolase</keyword>
<evidence type="ECO:0000256" key="3">
    <source>
        <dbReference type="ARBA" id="ARBA00022670"/>
    </source>
</evidence>
<feature type="domain" description="Peptidase S26" evidence="13">
    <location>
        <begin position="117"/>
        <end position="287"/>
    </location>
</feature>
<feature type="region of interest" description="Disordered" evidence="12">
    <location>
        <begin position="283"/>
        <end position="308"/>
    </location>
</feature>
<dbReference type="NCBIfam" id="TIGR02227">
    <property type="entry name" value="sigpep_I_bact"/>
    <property type="match status" value="1"/>
</dbReference>
<keyword evidence="4" id="KW-0812">Transmembrane</keyword>
<dbReference type="GO" id="GO:0004252">
    <property type="term" value="F:serine-type endopeptidase activity"/>
    <property type="evidence" value="ECO:0007669"/>
    <property type="project" value="InterPro"/>
</dbReference>
<dbReference type="GO" id="GO:0006627">
    <property type="term" value="P:protein processing involved in protein targeting to mitochondrion"/>
    <property type="evidence" value="ECO:0007669"/>
    <property type="project" value="InterPro"/>
</dbReference>
<feature type="region of interest" description="Disordered" evidence="12">
    <location>
        <begin position="221"/>
        <end position="261"/>
    </location>
</feature>
<evidence type="ECO:0000256" key="4">
    <source>
        <dbReference type="ARBA" id="ARBA00022692"/>
    </source>
</evidence>
<keyword evidence="5 11" id="KW-0999">Mitochondrion inner membrane</keyword>
<feature type="compositionally biased region" description="Basic residues" evidence="12">
    <location>
        <begin position="390"/>
        <end position="402"/>
    </location>
</feature>
<evidence type="ECO:0000256" key="10">
    <source>
        <dbReference type="PIRSR" id="PIRSR600223-1"/>
    </source>
</evidence>
<evidence type="ECO:0000256" key="12">
    <source>
        <dbReference type="SAM" id="MobiDB-lite"/>
    </source>
</evidence>
<keyword evidence="15" id="KW-1185">Reference proteome</keyword>
<keyword evidence="3 11" id="KW-0645">Protease</keyword>
<feature type="active site" evidence="10">
    <location>
        <position position="201"/>
    </location>
</feature>
<evidence type="ECO:0000256" key="5">
    <source>
        <dbReference type="ARBA" id="ARBA00022792"/>
    </source>
</evidence>
<dbReference type="Gene3D" id="2.10.109.10">
    <property type="entry name" value="Umud Fragment, subunit A"/>
    <property type="match status" value="1"/>
</dbReference>
<dbReference type="EC" id="3.4.21.-" evidence="11"/>
<name>A0AAN6GGQ1_9BASI</name>
<comment type="subcellular location">
    <subcellularLocation>
        <location evidence="1">Mitochondrion inner membrane</location>
        <topology evidence="1">Single-pass membrane protein</topology>
    </subcellularLocation>
</comment>
<dbReference type="InterPro" id="IPR019533">
    <property type="entry name" value="Peptidase_S26"/>
</dbReference>
<dbReference type="PANTHER" id="PTHR46041:SF2">
    <property type="entry name" value="MITOCHONDRIAL INNER MEMBRANE PROTEASE SUBUNIT 2"/>
    <property type="match status" value="1"/>
</dbReference>
<reference evidence="14" key="1">
    <citation type="journal article" date="2023" name="PhytoFront">
        <title>Draft Genome Resources of Seven Strains of Tilletia horrida, Causal Agent of Kernel Smut of Rice.</title>
        <authorList>
            <person name="Khanal S."/>
            <person name="Antony Babu S."/>
            <person name="Zhou X.G."/>
        </authorList>
    </citation>
    <scope>NUCLEOTIDE SEQUENCE</scope>
    <source>
        <strain evidence="14">TX3</strain>
    </source>
</reference>
<dbReference type="SUPFAM" id="SSF51306">
    <property type="entry name" value="LexA/Signal peptidase"/>
    <property type="match status" value="1"/>
</dbReference>
<gene>
    <name evidence="14" type="ORF">OC842_001301</name>
</gene>
<evidence type="ECO:0000256" key="6">
    <source>
        <dbReference type="ARBA" id="ARBA00022801"/>
    </source>
</evidence>
<sequence>MASPALASAAASNARLHLARAAVRPAAAQEGSVCDRCLSYSFSQQRRLGVHNDSAAHRSFASSSTATAQLSTRALRPAQGLQLMRVDRVRARWYATSEASSTASSTSAEPPVHNRRWSRLVLGAVLTAPFLIILENHWYSLSHVEGGSMSPTLNPTRESQIDPGKSDHVLLNRWAVAAGELQRGDIVYLHSPVRPDLIICKRILALEGDIVRVRTGTNATRFPSQSDYTRPRARIPGSRSSGAAVEADGLEDKEEDEHSQVQQRAAGGFKLFRIPEGHAWVEGDSSASASTSAEGQGQGWSMGKSRDSRDFGPVSLALVTARVDYIFFPPNRIGPPGKRSDIDFGMRLSPQHSISRDDDADGLPTGAVVLITAQAGQQEDDDDEAAQPRLRVRSAARRRRSRNALVPADAHPDDSPISPYVLDPSPAQRS</sequence>
<comment type="caution">
    <text evidence="14">The sequence shown here is derived from an EMBL/GenBank/DDBJ whole genome shotgun (WGS) entry which is preliminary data.</text>
</comment>
<dbReference type="InterPro" id="IPR037730">
    <property type="entry name" value="IMP2"/>
</dbReference>
<evidence type="ECO:0000256" key="11">
    <source>
        <dbReference type="RuleBase" id="RU362041"/>
    </source>
</evidence>
<evidence type="ECO:0000256" key="2">
    <source>
        <dbReference type="ARBA" id="ARBA00007066"/>
    </source>
</evidence>
<evidence type="ECO:0000256" key="9">
    <source>
        <dbReference type="ARBA" id="ARBA00023136"/>
    </source>
</evidence>